<dbReference type="Gene3D" id="2.100.10.30">
    <property type="entry name" value="Jacalin-like lectin domain"/>
    <property type="match status" value="1"/>
</dbReference>
<dbReference type="Pfam" id="PF01419">
    <property type="entry name" value="Jacalin"/>
    <property type="match status" value="1"/>
</dbReference>
<dbReference type="InterPro" id="IPR001229">
    <property type="entry name" value="Jacalin-like_lectin_dom"/>
</dbReference>
<keyword evidence="1" id="KW-0430">Lectin</keyword>
<dbReference type="PROSITE" id="PS51752">
    <property type="entry name" value="JACALIN_LECTIN"/>
    <property type="match status" value="1"/>
</dbReference>
<dbReference type="HOGENOM" id="CLU_078923_4_0_1"/>
<organism evidence="3 4">
    <name type="scientific">Leersia perrieri</name>
    <dbReference type="NCBI Taxonomy" id="77586"/>
    <lineage>
        <taxon>Eukaryota</taxon>
        <taxon>Viridiplantae</taxon>
        <taxon>Streptophyta</taxon>
        <taxon>Embryophyta</taxon>
        <taxon>Tracheophyta</taxon>
        <taxon>Spermatophyta</taxon>
        <taxon>Magnoliopsida</taxon>
        <taxon>Liliopsida</taxon>
        <taxon>Poales</taxon>
        <taxon>Poaceae</taxon>
        <taxon>BOP clade</taxon>
        <taxon>Oryzoideae</taxon>
        <taxon>Oryzeae</taxon>
        <taxon>Oryzinae</taxon>
        <taxon>Leersia</taxon>
    </lineage>
</organism>
<keyword evidence="4" id="KW-1185">Reference proteome</keyword>
<accession>A0A0D9VV11</accession>
<reference evidence="3 4" key="1">
    <citation type="submission" date="2012-08" db="EMBL/GenBank/DDBJ databases">
        <title>Oryza genome evolution.</title>
        <authorList>
            <person name="Wing R.A."/>
        </authorList>
    </citation>
    <scope>NUCLEOTIDE SEQUENCE</scope>
</reference>
<evidence type="ECO:0000313" key="3">
    <source>
        <dbReference type="EnsemblPlants" id="LPERR03G17710.3"/>
    </source>
</evidence>
<dbReference type="GO" id="GO:0030246">
    <property type="term" value="F:carbohydrate binding"/>
    <property type="evidence" value="ECO:0007669"/>
    <property type="project" value="UniProtKB-KW"/>
</dbReference>
<protein>
    <recommendedName>
        <fullName evidence="2">Jacalin-type lectin domain-containing protein</fullName>
    </recommendedName>
</protein>
<feature type="domain" description="Jacalin-type lectin" evidence="2">
    <location>
        <begin position="8"/>
        <end position="181"/>
    </location>
</feature>
<dbReference type="Gramene" id="LPERR03G17710.3">
    <property type="protein sequence ID" value="LPERR03G17710.3"/>
    <property type="gene ID" value="LPERR03G17710"/>
</dbReference>
<reference evidence="3" key="3">
    <citation type="submission" date="2015-04" db="UniProtKB">
        <authorList>
            <consortium name="EnsemblPlants"/>
        </authorList>
    </citation>
    <scope>IDENTIFICATION</scope>
</reference>
<dbReference type="CDD" id="cd09612">
    <property type="entry name" value="Jacalin"/>
    <property type="match status" value="1"/>
</dbReference>
<dbReference type="AlphaFoldDB" id="A0A0D9VV11"/>
<dbReference type="Gramene" id="LPERR03G17710.1">
    <property type="protein sequence ID" value="LPERR03G17710.1"/>
    <property type="gene ID" value="LPERR03G17710"/>
</dbReference>
<dbReference type="SUPFAM" id="SSF51101">
    <property type="entry name" value="Mannose-binding lectins"/>
    <property type="match status" value="1"/>
</dbReference>
<dbReference type="PANTHER" id="PTHR46506">
    <property type="entry name" value="OS05G0143600 PROTEIN"/>
    <property type="match status" value="1"/>
</dbReference>
<evidence type="ECO:0000259" key="2">
    <source>
        <dbReference type="PROSITE" id="PS51752"/>
    </source>
</evidence>
<dbReference type="Proteomes" id="UP000032180">
    <property type="component" value="Chromosome 3"/>
</dbReference>
<dbReference type="SMART" id="SM00915">
    <property type="entry name" value="Jacalin"/>
    <property type="match status" value="1"/>
</dbReference>
<proteinExistence type="predicted"/>
<dbReference type="STRING" id="77586.A0A0D9VV11"/>
<dbReference type="InterPro" id="IPR036404">
    <property type="entry name" value="Jacalin-like_lectin_dom_sf"/>
</dbReference>
<sequence>MVSLISTVAKIGPWGGNYGGADHDLPPPPATAAAPTPHSLRSVSIRAGKVLDSIAFTYADAGGAVHAAGPWGGDGGKLPEEVAAAALRDVGKLPPRGTVNELALEDGERVTEVHGTVGPYGDRDSLVTSLKLVTDRGRAFGPFGYGAGTPFSVPVLGHGGVAAFFVRAGDFVEAVGVYVNPNAAATPTPTPKPAEN</sequence>
<dbReference type="EnsemblPlants" id="LPERR03G17710.3">
    <property type="protein sequence ID" value="LPERR03G17710.3"/>
    <property type="gene ID" value="LPERR03G17710"/>
</dbReference>
<evidence type="ECO:0000256" key="1">
    <source>
        <dbReference type="ARBA" id="ARBA00022734"/>
    </source>
</evidence>
<dbReference type="EnsemblPlants" id="LPERR03G17710.1">
    <property type="protein sequence ID" value="LPERR03G17710.1"/>
    <property type="gene ID" value="LPERR03G17710"/>
</dbReference>
<dbReference type="InterPro" id="IPR033734">
    <property type="entry name" value="Jacalin-like_lectin_dom_plant"/>
</dbReference>
<name>A0A0D9VV11_9ORYZ</name>
<evidence type="ECO:0000313" key="4">
    <source>
        <dbReference type="Proteomes" id="UP000032180"/>
    </source>
</evidence>
<reference evidence="3 4" key="2">
    <citation type="submission" date="2013-12" db="EMBL/GenBank/DDBJ databases">
        <authorList>
            <person name="Yu Y."/>
            <person name="Lee S."/>
            <person name="de Baynast K."/>
            <person name="Wissotski M."/>
            <person name="Liu L."/>
            <person name="Talag J."/>
            <person name="Goicoechea J."/>
            <person name="Angelova A."/>
            <person name="Jetty R."/>
            <person name="Kudrna D."/>
            <person name="Golser W."/>
            <person name="Rivera L."/>
            <person name="Zhang J."/>
            <person name="Wing R."/>
        </authorList>
    </citation>
    <scope>NUCLEOTIDE SEQUENCE</scope>
</reference>